<dbReference type="HOGENOM" id="CLU_082069_0_0_6"/>
<sequence length="275" mass="31626">MIKEMILVGATLFSFPVLATSDAAAPVKNPRHGLFWYETPKKEEEKKAENKYPRPVIPSADELFKMHPKDVQDLLDKTRDYALFKLSPDVVLDYYKVQDAARRKSAAFTSLTGYVMLENPQLNAASDYPITNPGNAEKQRERQELKSKSLIKNRDEYALLFFSEPNCGFCVQQSRILENFQRETSWYIKEIDITRQPAARKKFNVDRAPVTILIKRNSDTDKWMPVSVGVDSLDNLRTSIYNMTRVLNGELDPRQFFTNEKQQGGFFDPLKGANK</sequence>
<feature type="chain" id="PRO_5002606897" evidence="2">
    <location>
        <begin position="20"/>
        <end position="275"/>
    </location>
</feature>
<organism evidence="3 4">
    <name type="scientific">Enterobacter cloacae subsp. cloacae (strain ATCC 13047 / DSM 30054 / NBRC 13535 / NCTC 10005 / WDCM 00083 / NCDC 279-56)</name>
    <dbReference type="NCBI Taxonomy" id="716541"/>
    <lineage>
        <taxon>Bacteria</taxon>
        <taxon>Pseudomonadati</taxon>
        <taxon>Pseudomonadota</taxon>
        <taxon>Gammaproteobacteria</taxon>
        <taxon>Enterobacterales</taxon>
        <taxon>Enterobacteriaceae</taxon>
        <taxon>Enterobacter</taxon>
        <taxon>Enterobacter cloacae complex</taxon>
    </lineage>
</organism>
<dbReference type="Pfam" id="PF13728">
    <property type="entry name" value="TraF"/>
    <property type="match status" value="1"/>
</dbReference>
<dbReference type="PATRIC" id="fig|716541.4.peg.269"/>
<dbReference type="EMBL" id="CP001920">
    <property type="protein sequence ID" value="ADF65037.1"/>
    <property type="molecule type" value="Genomic_DNA"/>
</dbReference>
<dbReference type="InterPro" id="IPR039555">
    <property type="entry name" value="TraF/TrbB"/>
</dbReference>
<keyword evidence="3" id="KW-0614">Plasmid</keyword>
<evidence type="ECO:0000313" key="4">
    <source>
        <dbReference type="Proteomes" id="UP000002363"/>
    </source>
</evidence>
<dbReference type="OrthoDB" id="6380058at2"/>
<name>A0A0H3CU21_ENTCC</name>
<keyword evidence="2" id="KW-0732">Signal</keyword>
<keyword evidence="4" id="KW-1185">Reference proteome</keyword>
<evidence type="ECO:0000313" key="3">
    <source>
        <dbReference type="EMBL" id="ADF65037.1"/>
    </source>
</evidence>
<dbReference type="AlphaFoldDB" id="A0A0H3CU21"/>
<dbReference type="Proteomes" id="UP000002363">
    <property type="component" value="Plasmid pECL_B"/>
</dbReference>
<reference evidence="3 4" key="1">
    <citation type="journal article" date="2010" name="J. Bacteriol.">
        <title>Complete genome sequence of Enterobacter cloacae subsp. cloacae type strain ATCC 13047.</title>
        <authorList>
            <person name="Ren Y."/>
            <person name="Ren Y."/>
            <person name="Zhou Z."/>
            <person name="Guo X."/>
            <person name="Li Y."/>
            <person name="Feng L."/>
            <person name="Wang L."/>
        </authorList>
    </citation>
    <scope>NUCLEOTIDE SEQUENCE [LARGE SCALE GENOMIC DNA]</scope>
    <source>
        <strain evidence="4">ATCC 13047 / DSM 30054 / NBRC 13535 / NCTC 10005 / WDCM 00083 / NCDC 279-56</strain>
        <plasmid evidence="3">pECL_B</plasmid>
    </source>
</reference>
<accession>A0A0H3CU21</accession>
<gene>
    <name evidence="3" type="ordered locus">ECL_B075</name>
</gene>
<dbReference type="SUPFAM" id="SSF52833">
    <property type="entry name" value="Thioredoxin-like"/>
    <property type="match status" value="1"/>
</dbReference>
<geneLocation type="plasmid" evidence="3 4">
    <name>pECL_B</name>
</geneLocation>
<evidence type="ECO:0000256" key="1">
    <source>
        <dbReference type="SAM" id="MobiDB-lite"/>
    </source>
</evidence>
<dbReference type="KEGG" id="enc:ECL_B075"/>
<dbReference type="EnsemblBacteria" id="ADF65037">
    <property type="protein sequence ID" value="ADF65037"/>
    <property type="gene ID" value="ECL_B075"/>
</dbReference>
<proteinExistence type="predicted"/>
<protein>
    <submittedName>
        <fullName evidence="3">TraF</fullName>
    </submittedName>
</protein>
<feature type="signal peptide" evidence="2">
    <location>
        <begin position="1"/>
        <end position="19"/>
    </location>
</feature>
<dbReference type="InterPro" id="IPR036249">
    <property type="entry name" value="Thioredoxin-like_sf"/>
</dbReference>
<dbReference type="RefSeq" id="WP_013087345.1">
    <property type="nucleotide sequence ID" value="NC_014108.1"/>
</dbReference>
<evidence type="ECO:0000256" key="2">
    <source>
        <dbReference type="SAM" id="SignalP"/>
    </source>
</evidence>
<feature type="region of interest" description="Disordered" evidence="1">
    <location>
        <begin position="125"/>
        <end position="144"/>
    </location>
</feature>
<dbReference type="Gene3D" id="3.40.30.10">
    <property type="entry name" value="Glutaredoxin"/>
    <property type="match status" value="1"/>
</dbReference>